<sequence>MVNLIEGNLEDIFSCMSCQNTELCPCIKYYFYDLTTKSVALSLILVK</sequence>
<protein>
    <submittedName>
        <fullName evidence="1">Uncharacterized protein</fullName>
    </submittedName>
</protein>
<proteinExistence type="predicted"/>
<reference evidence="1" key="1">
    <citation type="submission" date="2018-02" db="EMBL/GenBank/DDBJ databases">
        <title>Rhizophora mucronata_Transcriptome.</title>
        <authorList>
            <person name="Meera S.P."/>
            <person name="Sreeshan A."/>
            <person name="Augustine A."/>
        </authorList>
    </citation>
    <scope>NUCLEOTIDE SEQUENCE</scope>
    <source>
        <tissue evidence="1">Leaf</tissue>
    </source>
</reference>
<dbReference type="EMBL" id="GGEC01057940">
    <property type="protein sequence ID" value="MBX38424.1"/>
    <property type="molecule type" value="Transcribed_RNA"/>
</dbReference>
<name>A0A2P2N7H4_RHIMU</name>
<organism evidence="1">
    <name type="scientific">Rhizophora mucronata</name>
    <name type="common">Asiatic mangrove</name>
    <dbReference type="NCBI Taxonomy" id="61149"/>
    <lineage>
        <taxon>Eukaryota</taxon>
        <taxon>Viridiplantae</taxon>
        <taxon>Streptophyta</taxon>
        <taxon>Embryophyta</taxon>
        <taxon>Tracheophyta</taxon>
        <taxon>Spermatophyta</taxon>
        <taxon>Magnoliopsida</taxon>
        <taxon>eudicotyledons</taxon>
        <taxon>Gunneridae</taxon>
        <taxon>Pentapetalae</taxon>
        <taxon>rosids</taxon>
        <taxon>fabids</taxon>
        <taxon>Malpighiales</taxon>
        <taxon>Rhizophoraceae</taxon>
        <taxon>Rhizophora</taxon>
    </lineage>
</organism>
<dbReference type="AlphaFoldDB" id="A0A2P2N7H4"/>
<evidence type="ECO:0000313" key="1">
    <source>
        <dbReference type="EMBL" id="MBX38424.1"/>
    </source>
</evidence>
<accession>A0A2P2N7H4</accession>